<dbReference type="EMBL" id="JAKXMK010000027">
    <property type="protein sequence ID" value="MCH6169607.1"/>
    <property type="molecule type" value="Genomic_DNA"/>
</dbReference>
<dbReference type="RefSeq" id="WP_241040248.1">
    <property type="nucleotide sequence ID" value="NZ_BAAAJF010000015.1"/>
</dbReference>
<evidence type="ECO:0000313" key="2">
    <source>
        <dbReference type="Proteomes" id="UP001299970"/>
    </source>
</evidence>
<comment type="caution">
    <text evidence="1">The sequence shown here is derived from an EMBL/GenBank/DDBJ whole genome shotgun (WGS) entry which is preliminary data.</text>
</comment>
<organism evidence="1 2">
    <name type="scientific">Pseudonocardia alaniniphila</name>
    <dbReference type="NCBI Taxonomy" id="75291"/>
    <lineage>
        <taxon>Bacteria</taxon>
        <taxon>Bacillati</taxon>
        <taxon>Actinomycetota</taxon>
        <taxon>Actinomycetes</taxon>
        <taxon>Pseudonocardiales</taxon>
        <taxon>Pseudonocardiaceae</taxon>
        <taxon>Pseudonocardia</taxon>
    </lineage>
</organism>
<reference evidence="1 2" key="1">
    <citation type="submission" date="2022-03" db="EMBL/GenBank/DDBJ databases">
        <title>Pseudonocardia alaer sp. nov., a novel actinomycete isolated from reed forest soil.</title>
        <authorList>
            <person name="Wang L."/>
        </authorList>
    </citation>
    <scope>NUCLEOTIDE SEQUENCE [LARGE SCALE GENOMIC DNA]</scope>
    <source>
        <strain evidence="1 2">Y-16303</strain>
    </source>
</reference>
<keyword evidence="2" id="KW-1185">Reference proteome</keyword>
<gene>
    <name evidence="1" type="ORF">MMF94_28230</name>
</gene>
<dbReference type="Proteomes" id="UP001299970">
    <property type="component" value="Unassembled WGS sequence"/>
</dbReference>
<proteinExistence type="predicted"/>
<evidence type="ECO:0000313" key="1">
    <source>
        <dbReference type="EMBL" id="MCH6169607.1"/>
    </source>
</evidence>
<sequence length="195" mass="20930">MAYDASAESVRLIESGFDADPTRLSRRRRFAAVAYDVHGYVAATWFVRRGHGTFWHEIHTLAFQDGEWIRLGSGGHTDDKDGLADRPPAADMLGALTSTAGGCTALPSGSYPPDQPQFVSCAELRVAHEVAAVDLGRGELKPAPRHGRLLVVWRTHPPVVRALGPDGAGLATLDLAAGSADAPKHGLWSRRRYAG</sequence>
<accession>A0ABS9TM44</accession>
<name>A0ABS9TM44_9PSEU</name>
<protein>
    <submittedName>
        <fullName evidence="1">Uncharacterized protein</fullName>
    </submittedName>
</protein>